<feature type="region of interest" description="Disordered" evidence="1">
    <location>
        <begin position="998"/>
        <end position="1036"/>
    </location>
</feature>
<feature type="compositionally biased region" description="Polar residues" evidence="1">
    <location>
        <begin position="1"/>
        <end position="15"/>
    </location>
</feature>
<feature type="region of interest" description="Disordered" evidence="1">
    <location>
        <begin position="759"/>
        <end position="780"/>
    </location>
</feature>
<evidence type="ECO:0000313" key="3">
    <source>
        <dbReference type="EMBL" id="MDQ7250175.1"/>
    </source>
</evidence>
<dbReference type="PROSITE" id="PS50234">
    <property type="entry name" value="VWFA"/>
    <property type="match status" value="1"/>
</dbReference>
<feature type="region of interest" description="Disordered" evidence="1">
    <location>
        <begin position="877"/>
        <end position="935"/>
    </location>
</feature>
<dbReference type="EMBL" id="JAUYVI010000006">
    <property type="protein sequence ID" value="MDQ7250175.1"/>
    <property type="molecule type" value="Genomic_DNA"/>
</dbReference>
<feature type="region of interest" description="Disordered" evidence="1">
    <location>
        <begin position="1533"/>
        <end position="1553"/>
    </location>
</feature>
<feature type="compositionally biased region" description="Polar residues" evidence="1">
    <location>
        <begin position="1285"/>
        <end position="1295"/>
    </location>
</feature>
<protein>
    <submittedName>
        <fullName evidence="3">Ig-like domain-containing protein</fullName>
    </submittedName>
</protein>
<dbReference type="CDD" id="cd00198">
    <property type="entry name" value="vWFA"/>
    <property type="match status" value="1"/>
</dbReference>
<feature type="compositionally biased region" description="Polar residues" evidence="1">
    <location>
        <begin position="881"/>
        <end position="891"/>
    </location>
</feature>
<dbReference type="InterPro" id="IPR010221">
    <property type="entry name" value="VCBS_dom"/>
</dbReference>
<dbReference type="SMART" id="SM00327">
    <property type="entry name" value="VWA"/>
    <property type="match status" value="1"/>
</dbReference>
<dbReference type="SUPFAM" id="SSF51120">
    <property type="entry name" value="beta-Roll"/>
    <property type="match status" value="1"/>
</dbReference>
<feature type="compositionally biased region" description="Low complexity" evidence="1">
    <location>
        <begin position="894"/>
        <end position="927"/>
    </location>
</feature>
<feature type="compositionally biased region" description="Polar residues" evidence="1">
    <location>
        <begin position="1026"/>
        <end position="1036"/>
    </location>
</feature>
<dbReference type="Pfam" id="PF17963">
    <property type="entry name" value="Big_9"/>
    <property type="match status" value="3"/>
</dbReference>
<evidence type="ECO:0000313" key="4">
    <source>
        <dbReference type="Proteomes" id="UP001230156"/>
    </source>
</evidence>
<keyword evidence="4" id="KW-1185">Reference proteome</keyword>
<feature type="region of interest" description="Disordered" evidence="1">
    <location>
        <begin position="485"/>
        <end position="526"/>
    </location>
</feature>
<feature type="compositionally biased region" description="Polar residues" evidence="1">
    <location>
        <begin position="770"/>
        <end position="780"/>
    </location>
</feature>
<gene>
    <name evidence="3" type="ORF">Q8A70_20965</name>
</gene>
<feature type="region of interest" description="Disordered" evidence="1">
    <location>
        <begin position="1274"/>
        <end position="1295"/>
    </location>
</feature>
<organism evidence="3 4">
    <name type="scientific">Dongia sedimenti</name>
    <dbReference type="NCBI Taxonomy" id="3064282"/>
    <lineage>
        <taxon>Bacteria</taxon>
        <taxon>Pseudomonadati</taxon>
        <taxon>Pseudomonadota</taxon>
        <taxon>Alphaproteobacteria</taxon>
        <taxon>Rhodospirillales</taxon>
        <taxon>Dongiaceae</taxon>
        <taxon>Dongia</taxon>
    </lineage>
</organism>
<dbReference type="SUPFAM" id="SSF53300">
    <property type="entry name" value="vWA-like"/>
    <property type="match status" value="1"/>
</dbReference>
<feature type="region of interest" description="Disordered" evidence="1">
    <location>
        <begin position="1"/>
        <end position="47"/>
    </location>
</feature>
<comment type="caution">
    <text evidence="3">The sequence shown here is derived from an EMBL/GenBank/DDBJ whole genome shotgun (WGS) entry which is preliminary data.</text>
</comment>
<dbReference type="InterPro" id="IPR011049">
    <property type="entry name" value="Serralysin-like_metalloprot_C"/>
</dbReference>
<feature type="domain" description="VWFA" evidence="2">
    <location>
        <begin position="1668"/>
        <end position="1872"/>
    </location>
</feature>
<dbReference type="InterPro" id="IPR002035">
    <property type="entry name" value="VWF_A"/>
</dbReference>
<dbReference type="NCBIfam" id="TIGR01965">
    <property type="entry name" value="VCBS_repeat"/>
    <property type="match status" value="5"/>
</dbReference>
<dbReference type="InterPro" id="IPR001343">
    <property type="entry name" value="Hemolysn_Ca-bd"/>
</dbReference>
<sequence length="2266" mass="228978">MANDASNHPQNSSDADMTVSGDHAEFDAVQLAQADTPPKQGETPAQKTAAIPAVPNGTVHVQIPQGEKVVRVAVANGETVILPPPFDDQGALAAKEGNGNLAIKVGDITVILEGYQQTLNDTGNPVVLKDEQGDTIDVAVVLASTDPNLDITTAAGPAAGAQGADNTGAFFGQFGLGAGLGGLNAVGVLDQTALQYKLIDNSILQERADELTPPDNPVIVTPPPPPGPGDNPLQFVVKGTAVDEGALSTGSHAGSPDEVTKGTINIEAKDGVQTVTIGGVPVDLTNPGNTPPIVGQFGTLVITGWDPATGNLTYTYTLTTNDPNHPQQGTDSLPGEKFPIVATDTDGDSDTGDLDIVIVDDVPKAANDHISIGNANSHSSTAAENVEGNDVFGADGKIAGGGVVGVIAGSSGAASTTGAGTDIHGQYGTLHLNADGTYTYTRDNGNPLTASDTFTYTIKDGDGDNSTAILTIDIKDSKIEITDLTPKADGGDVKVDEDDLGARGAGESLGSDGKDSTTQSGDFKISAPDGVQNLSIDGHAVITNGVFTATSFTTGLGNTLNVTGYDSVTGKITYSYTLLDNENHTSANGENSLFEDLNVLVTDKDGDSASGTLSVNIVDDVPTAKNDTDAVAAGGTSTDGNVITGANTTSGAAGADVKGADNATVSAVVGAKSSDSDASNDLVVQGQYGTLTMKGDGSYTYTRDAGSPGGVTDTFTYTLKDADGDSSDATLTINVGDDKPTVDAPDADGMTKVYEKGLPTGSGELADGNAGNNSDTSETVSGTISYTEGDAPAVITIQGKDGPVAVTVGATIVGADGTLTITSVGGGSIGYTYTLTTNTNGDATTDSFAVSITDKDGDNASDNLVIKIVDDVPTARADTDSVGNQQSTDGNVITGVGTTSGSVGADTKGADGASVSAVSSNGTGSSDTDASNGFTVQGTYGKLTMSADGTYTYTRDTDSPLTASETFKYTLTDGDGDPSETTLTININDSKIEIKDLTPKANGGDVKVDEDDLSAGRGAGESAGSDTTPESTTQGGTFTINSPDGVQNLSVGGHAVITNGVFTATSFDTGLGNKLNITGYDANTGTVTYSYELKDNETHTSANGENSLFEDFDVTVTDKDGDSASDTLSVNIIDDVPTAKNDTDSIATGGTTATGNVITGADTTSGAAGADVKGADNATVSAVVGAKSSDSDASNDLVVQGQYGTLTMKGDGSYTYTRDAGSPGGVTDTFTYTLKDADGDSSDATLTINVGDDKPTVDAPDADGMTKVYEKGLPTGSGELADGNAGNNSDTSETVSGTISYTEGDAPAVITIQGKDGPVAVTVGATIVGADGTLTITSVGGGSIGYTYTLTTNTNGDATTDSFAVSITDKDGDNASDNLVIKIVDDVPTARADTDLVSNDTNKAEGNVITGVGTTSGSVGADTKGADGASVTKVDGYNGSTDNTPNNGFSVVGQHGTLTMNPDGSYTYTRFNSDPLKAVDTFNYTITDGDGDPSTTTLKVTISDEGCNITDLTPEANGGDTLVDEGALLASRGAGESAGSDGQGSTKGDGDFTINAPDGVQNLSVDGHAVITNGVFAATTFTTGFGNTMSITGYDSTTGKVTYNYTLNDNENHASGNGQNSLYEDLNVSLTDKDGDNATGTLSVNIVDDVPVAQDGTKVMGTDPQKNNVLLILDTTGSMAEPYPTATSSTNKLQFEVQAAQNLLNAYLAAGGGDPNNVRVQIVTFSIDGHNQTTQWISVADALNMLNNIGNQTPDGNTNYDAGIASALNVSWTSGGPIAGAANSAYFFSDGLPNENNDGTDGLNGAQMTQWLNYLNSNDINAYAIGMGAPQGSAMDAELDKIAYDGRGNGTDTESINVTDPNSLTAQIVATIGTKAGGNLVGDLGGKYGADGPGEVHSVTLNGKTYTFDGANAVTASASGSGTFTFDAATHVLTITNTTGVFTVDMDNGAYSYVAKGGTEANVTVGWTLIDNDGDISNGGTLYLLSPVPTVTLAAEPDLPTAADYDAAHTKIGTPGNDGNLTGTNQGDFIDGGGGNDAMKGGLGDDLYVVANTQDQVFEKFNQGNDTIQTSISHTLEVNVENLVMTGSAGLTGIGNDLNNTMIGNSGNNVLNGAAGNDIIDGGAGNDTMSGGAGNDQFLKVDSGDLANGNIDGGDGDDLVDLSHLATFKSTDTTKIDNVEVLSFNGGSGTAVTLDYNSVLGMTDANHNLVIHGDQNSDTVALSGGFTKIGTDVTANDGVHYDVFQAGTGVNLVTVFVDHNLNATAN</sequence>
<dbReference type="Gene3D" id="3.40.50.410">
    <property type="entry name" value="von Willebrand factor, type A domain"/>
    <property type="match status" value="1"/>
</dbReference>
<accession>A0ABU0YR11</accession>
<name>A0ABU0YR11_9PROT</name>
<reference evidence="4" key="1">
    <citation type="submission" date="2023-08" db="EMBL/GenBank/DDBJ databases">
        <title>Rhodospirillaceae gen. nov., a novel taxon isolated from the Yangtze River Yuezi River estuary sludge.</title>
        <authorList>
            <person name="Ruan L."/>
        </authorList>
    </citation>
    <scope>NUCLEOTIDE SEQUENCE [LARGE SCALE GENOMIC DNA]</scope>
    <source>
        <strain evidence="4">R-7</strain>
    </source>
</reference>
<evidence type="ECO:0000259" key="2">
    <source>
        <dbReference type="PROSITE" id="PS50234"/>
    </source>
</evidence>
<dbReference type="RefSeq" id="WP_379959082.1">
    <property type="nucleotide sequence ID" value="NZ_JAUYVI010000006.1"/>
</dbReference>
<dbReference type="InterPro" id="IPR036465">
    <property type="entry name" value="vWFA_dom_sf"/>
</dbReference>
<dbReference type="Pfam" id="PF00353">
    <property type="entry name" value="HemolysinCabind"/>
    <property type="match status" value="2"/>
</dbReference>
<dbReference type="Proteomes" id="UP001230156">
    <property type="component" value="Unassembled WGS sequence"/>
</dbReference>
<evidence type="ECO:0000256" key="1">
    <source>
        <dbReference type="SAM" id="MobiDB-lite"/>
    </source>
</evidence>
<dbReference type="PRINTS" id="PR00313">
    <property type="entry name" value="CABNDNGRPT"/>
</dbReference>
<proteinExistence type="predicted"/>